<dbReference type="OrthoDB" id="120660at2"/>
<feature type="domain" description="DUF1990" evidence="1">
    <location>
        <begin position="117"/>
        <end position="214"/>
    </location>
</feature>
<protein>
    <submittedName>
        <fullName evidence="2">DUF1990 domain-containing protein</fullName>
    </submittedName>
</protein>
<proteinExistence type="predicted"/>
<keyword evidence="3" id="KW-1185">Reference proteome</keyword>
<accession>A0A4S4FGD3</accession>
<gene>
    <name evidence="2" type="ORF">E6C64_18480</name>
</gene>
<dbReference type="PANTHER" id="PTHR34202">
    <property type="entry name" value="UPF0548 PROTEIN"/>
    <property type="match status" value="1"/>
</dbReference>
<dbReference type="Pfam" id="PF09348">
    <property type="entry name" value="DUF1990"/>
    <property type="match status" value="2"/>
</dbReference>
<dbReference type="InterPro" id="IPR014457">
    <property type="entry name" value="UCP010260"/>
</dbReference>
<name>A0A4S4FGD3_9MICO</name>
<dbReference type="Proteomes" id="UP000309133">
    <property type="component" value="Unassembled WGS sequence"/>
</dbReference>
<comment type="caution">
    <text evidence="2">The sequence shown here is derived from an EMBL/GenBank/DDBJ whole genome shotgun (WGS) entry which is preliminary data.</text>
</comment>
<dbReference type="RefSeq" id="WP_136429260.1">
    <property type="nucleotide sequence ID" value="NZ_SSSM01000006.1"/>
</dbReference>
<evidence type="ECO:0000313" key="3">
    <source>
        <dbReference type="Proteomes" id="UP000309133"/>
    </source>
</evidence>
<evidence type="ECO:0000259" key="1">
    <source>
        <dbReference type="Pfam" id="PF09348"/>
    </source>
</evidence>
<organism evidence="2 3">
    <name type="scientific">Naasia lichenicola</name>
    <dbReference type="NCBI Taxonomy" id="2565933"/>
    <lineage>
        <taxon>Bacteria</taxon>
        <taxon>Bacillati</taxon>
        <taxon>Actinomycetota</taxon>
        <taxon>Actinomycetes</taxon>
        <taxon>Micrococcales</taxon>
        <taxon>Microbacteriaceae</taxon>
        <taxon>Naasia</taxon>
    </lineage>
</organism>
<dbReference type="PANTHER" id="PTHR34202:SF1">
    <property type="entry name" value="UPF0548 PROTEIN"/>
    <property type="match status" value="1"/>
</dbReference>
<evidence type="ECO:0000313" key="2">
    <source>
        <dbReference type="EMBL" id="THG28764.1"/>
    </source>
</evidence>
<feature type="domain" description="DUF1990" evidence="1">
    <location>
        <begin position="20"/>
        <end position="77"/>
    </location>
</feature>
<dbReference type="InterPro" id="IPR018960">
    <property type="entry name" value="DUF1990"/>
</dbReference>
<dbReference type="PIRSF" id="PIRSF010260">
    <property type="entry name" value="UCP010260"/>
    <property type="match status" value="1"/>
</dbReference>
<dbReference type="AlphaFoldDB" id="A0A4S4FGD3"/>
<sequence>MTIVGPRRTTQNDSDRVLNYAAIGATRSDEVVAFPPHGYRPFEATQRLGSGDARFEAAAQLLMSWGIHRISGIAVSDLQLENPKRAYAEVAYDQDGKPLAPRLPVDAAGMGADGVPQVIAGMTATVEYGWGPFRTPAPVKVVYVIDEPDRKGFACGTRHGHPASGEELFLLTRDETGSVHLTVRSVMRASDAKHMLPMTLMRVGERQYTKRILSALHPTRAAAFAA</sequence>
<reference evidence="2 3" key="1">
    <citation type="submission" date="2019-04" db="EMBL/GenBank/DDBJ databases">
        <authorList>
            <person name="Jiang L."/>
        </authorList>
    </citation>
    <scope>NUCLEOTIDE SEQUENCE [LARGE SCALE GENOMIC DNA]</scope>
    <source>
        <strain evidence="2 3">YIM 131853</strain>
    </source>
</reference>
<dbReference type="EMBL" id="SSSM01000006">
    <property type="protein sequence ID" value="THG28764.1"/>
    <property type="molecule type" value="Genomic_DNA"/>
</dbReference>